<dbReference type="EMBL" id="KP780685">
    <property type="protein sequence ID" value="AJR20648.1"/>
    <property type="molecule type" value="Genomic_DNA"/>
</dbReference>
<organism evidence="2">
    <name type="scientific">Carica papaya</name>
    <name type="common">Papaya</name>
    <dbReference type="NCBI Taxonomy" id="3649"/>
    <lineage>
        <taxon>Eukaryota</taxon>
        <taxon>Viridiplantae</taxon>
        <taxon>Streptophyta</taxon>
        <taxon>Embryophyta</taxon>
        <taxon>Tracheophyta</taxon>
        <taxon>Spermatophyta</taxon>
        <taxon>Magnoliopsida</taxon>
        <taxon>eudicotyledons</taxon>
        <taxon>Gunneridae</taxon>
        <taxon>Pentapetalae</taxon>
        <taxon>rosids</taxon>
        <taxon>malvids</taxon>
        <taxon>Brassicales</taxon>
        <taxon>Caricaceae</taxon>
        <taxon>Carica</taxon>
    </lineage>
</organism>
<sequence length="226" mass="26043">ITENGHGFGCSIILEKDEFEWFLEALNKFWWRKKPGCWAKHLVKRNYELWLSFGTNRRGKYLALTVQGGRNTKRICFPGGFHRNGCWKLKVASYELADRPVKFPRLVTEKEKRRQRSPVENQNKVKQPWKISFPCPHCKDLINVTMDGGGPLSYATTLKSDGGKEKRVGQRQSVGNSKGVGPNPLGTRKDSNKWNIGPNARNRGQRHNLDFGPGKSKFTWKEKEKW</sequence>
<protein>
    <submittedName>
        <fullName evidence="2">Uncharacterized protein</fullName>
    </submittedName>
</protein>
<feature type="region of interest" description="Disordered" evidence="1">
    <location>
        <begin position="157"/>
        <end position="226"/>
    </location>
</feature>
<feature type="non-terminal residue" evidence="2">
    <location>
        <position position="1"/>
    </location>
</feature>
<feature type="non-terminal residue" evidence="2">
    <location>
        <position position="226"/>
    </location>
</feature>
<accession>A0A0D3QWZ3</accession>
<proteinExistence type="predicted"/>
<name>A0A0D3QWZ3_CARPA</name>
<dbReference type="AlphaFoldDB" id="A0A0D3QWZ3"/>
<evidence type="ECO:0000313" key="2">
    <source>
        <dbReference type="EMBL" id="AJR20648.1"/>
    </source>
</evidence>
<reference evidence="2" key="1">
    <citation type="journal article" date="2015" name="Mol. Genet. Genomics">
        <title>A polymorphic pseudoautosomal boundary in the Carica papaya sex chromosomes.</title>
        <authorList>
            <person name="Lappin F.M."/>
            <person name="Medert C.M."/>
            <person name="Hawkins K.K."/>
            <person name="Mardonovich S."/>
            <person name="Wu M."/>
            <person name="Moore R.C."/>
        </authorList>
    </citation>
    <scope>NUCLEOTIDE SEQUENCE</scope>
    <source>
        <strain evidence="2">Cp241-2rc</strain>
    </source>
</reference>
<evidence type="ECO:0000256" key="1">
    <source>
        <dbReference type="SAM" id="MobiDB-lite"/>
    </source>
</evidence>